<evidence type="ECO:0000313" key="1">
    <source>
        <dbReference type="EMBL" id="CAF4827743.1"/>
    </source>
</evidence>
<sequence length="167" mass="18150">MITTSVVQVDLINECASITTVERNKEIVKWRESNTTCDAEQGHGGTSGRLAWLARRPEAVGGAGASPAAAGRHISHTRARLFAARRPTDARLLPAEPSTYKPQDMPPPAGCPDNDIFTHRITDTHIQTSSKSTTDRTQCATRSTKARCVSSTRNKASKAHPHIFTFT</sequence>
<organism evidence="1 2">
    <name type="scientific">Pieris macdunnoughi</name>
    <dbReference type="NCBI Taxonomy" id="345717"/>
    <lineage>
        <taxon>Eukaryota</taxon>
        <taxon>Metazoa</taxon>
        <taxon>Ecdysozoa</taxon>
        <taxon>Arthropoda</taxon>
        <taxon>Hexapoda</taxon>
        <taxon>Insecta</taxon>
        <taxon>Pterygota</taxon>
        <taxon>Neoptera</taxon>
        <taxon>Endopterygota</taxon>
        <taxon>Lepidoptera</taxon>
        <taxon>Glossata</taxon>
        <taxon>Ditrysia</taxon>
        <taxon>Papilionoidea</taxon>
        <taxon>Pieridae</taxon>
        <taxon>Pierinae</taxon>
        <taxon>Pieris</taxon>
    </lineage>
</organism>
<dbReference type="Proteomes" id="UP000663880">
    <property type="component" value="Unassembled WGS sequence"/>
</dbReference>
<dbReference type="AlphaFoldDB" id="A0A821QPS2"/>
<name>A0A821QPS2_9NEOP</name>
<reference evidence="1" key="1">
    <citation type="submission" date="2021-02" db="EMBL/GenBank/DDBJ databases">
        <authorList>
            <person name="Steward A R."/>
        </authorList>
    </citation>
    <scope>NUCLEOTIDE SEQUENCE</scope>
</reference>
<evidence type="ECO:0000313" key="2">
    <source>
        <dbReference type="Proteomes" id="UP000663880"/>
    </source>
</evidence>
<gene>
    <name evidence="1" type="ORF">PMACD_LOCUS5033</name>
</gene>
<dbReference type="OrthoDB" id="10585308at2759"/>
<accession>A0A821QPS2</accession>
<proteinExistence type="predicted"/>
<comment type="caution">
    <text evidence="1">The sequence shown here is derived from an EMBL/GenBank/DDBJ whole genome shotgun (WGS) entry which is preliminary data.</text>
</comment>
<keyword evidence="2" id="KW-1185">Reference proteome</keyword>
<protein>
    <submittedName>
        <fullName evidence="1">Uncharacterized protein</fullName>
    </submittedName>
</protein>
<dbReference type="EMBL" id="CAJOBZ010000009">
    <property type="protein sequence ID" value="CAF4827743.1"/>
    <property type="molecule type" value="Genomic_DNA"/>
</dbReference>